<organism evidence="3 4">
    <name type="scientific">Actinoalloteichus hoggarensis</name>
    <dbReference type="NCBI Taxonomy" id="1470176"/>
    <lineage>
        <taxon>Bacteria</taxon>
        <taxon>Bacillati</taxon>
        <taxon>Actinomycetota</taxon>
        <taxon>Actinomycetes</taxon>
        <taxon>Pseudonocardiales</taxon>
        <taxon>Pseudonocardiaceae</taxon>
        <taxon>Actinoalloteichus</taxon>
    </lineage>
</organism>
<dbReference type="AlphaFoldDB" id="A0A221W248"/>
<evidence type="ECO:0000313" key="4">
    <source>
        <dbReference type="Proteomes" id="UP000204221"/>
    </source>
</evidence>
<keyword evidence="4" id="KW-1185">Reference proteome</keyword>
<accession>A0A221W248</accession>
<evidence type="ECO:0000256" key="1">
    <source>
        <dbReference type="SAM" id="MobiDB-lite"/>
    </source>
</evidence>
<dbReference type="KEGG" id="ahg:AHOG_10140"/>
<sequence>MQRSATSQYPAYMGKTVQIRDLDDEAYTVMRTRAAREHLSLSAYLRRQIESQANSLTMEELLARADRRRAHGMGTTPEQITDGVRAARHD</sequence>
<evidence type="ECO:0000259" key="2">
    <source>
        <dbReference type="Pfam" id="PF22513"/>
    </source>
</evidence>
<reference evidence="3 4" key="1">
    <citation type="submission" date="2017-07" db="EMBL/GenBank/DDBJ databases">
        <title>Complete genome sequence of Actinoalloteichus hoggarensis DSM 45943, type strain of Actinoalloteichus hoggarensis.</title>
        <authorList>
            <person name="Ruckert C."/>
            <person name="Nouioui I."/>
            <person name="Willmese J."/>
            <person name="van Wezel G."/>
            <person name="Klenk H.-P."/>
            <person name="Kalinowski J."/>
            <person name="Zotchev S.B."/>
        </authorList>
    </citation>
    <scope>NUCLEOTIDE SEQUENCE [LARGE SCALE GENOMIC DNA]</scope>
    <source>
        <strain evidence="3 4">DSM 45943</strain>
    </source>
</reference>
<proteinExistence type="predicted"/>
<evidence type="ECO:0000313" key="3">
    <source>
        <dbReference type="EMBL" id="ASO19671.1"/>
    </source>
</evidence>
<dbReference type="GO" id="GO:0006355">
    <property type="term" value="P:regulation of DNA-templated transcription"/>
    <property type="evidence" value="ECO:0007669"/>
    <property type="project" value="InterPro"/>
</dbReference>
<dbReference type="InterPro" id="IPR010985">
    <property type="entry name" value="Ribbon_hlx_hlx"/>
</dbReference>
<dbReference type="Proteomes" id="UP000204221">
    <property type="component" value="Chromosome"/>
</dbReference>
<feature type="region of interest" description="Disordered" evidence="1">
    <location>
        <begin position="68"/>
        <end position="90"/>
    </location>
</feature>
<protein>
    <recommendedName>
        <fullName evidence="2">Antitoxin FitA-like ribbon-helix-helix domain-containing protein</fullName>
    </recommendedName>
</protein>
<dbReference type="SUPFAM" id="SSF47598">
    <property type="entry name" value="Ribbon-helix-helix"/>
    <property type="match status" value="1"/>
</dbReference>
<dbReference type="EMBL" id="CP022521">
    <property type="protein sequence ID" value="ASO19671.1"/>
    <property type="molecule type" value="Genomic_DNA"/>
</dbReference>
<gene>
    <name evidence="3" type="ORF">AHOG_10140</name>
</gene>
<dbReference type="InterPro" id="IPR053853">
    <property type="entry name" value="FitA-like_RHH"/>
</dbReference>
<feature type="domain" description="Antitoxin FitA-like ribbon-helix-helix" evidence="2">
    <location>
        <begin position="16"/>
        <end position="51"/>
    </location>
</feature>
<dbReference type="Pfam" id="PF22513">
    <property type="entry name" value="FitA-like_RHH"/>
    <property type="match status" value="1"/>
</dbReference>
<name>A0A221W248_9PSEU</name>